<dbReference type="EMBL" id="HBHD01000688">
    <property type="protein sequence ID" value="CAD9651326.1"/>
    <property type="molecule type" value="Transcribed_RNA"/>
</dbReference>
<dbReference type="PANTHER" id="PTHR37201">
    <property type="entry name" value="WD REPEAT PROTEIN"/>
    <property type="match status" value="1"/>
</dbReference>
<dbReference type="PANTHER" id="PTHR37201:SF1">
    <property type="entry name" value="WD REPEAT PROTEIN"/>
    <property type="match status" value="1"/>
</dbReference>
<sequence length="407" mass="46362">MQCHGLMRRIASSRETSCSKAVFVCALHRLPKRTQWPSSECSTVFKHHSTSLKARKLVTRVSSPERDVVTEGIGDVHKSNLWNDPRVNGLEDVEEEDFLALTDDEIEDRVDEAAGMICVIDDLRPLEPGAFNPCAEIWKRVARVPPWARHRILQELEPGALRSLWKASMARYVLDDATSLQLIGSYSVWGDFPQQPGQVFTFDARCEMWDLRSKPVRFFVDQKLQDRYPRSKPWLVPSPGAAQFPSDNFKFEFFVHPTSSELYARVVMPWMFGLDAWWVPSYLRLKPELCLTPMREDAGADMTLEFPDPSSPNLNGWLKEVGGEVQGVLTREQLPSSSWPGPRPGGAWSPLSLSARDYVRVAGPGLYVGCAYRAEVAGQYKEEDFVYFAMARRFSKEQYILENYDVE</sequence>
<name>A0A7S2VV47_9CHLO</name>
<gene>
    <name evidence="1" type="ORF">CCHL1392_LOCUS378</name>
</gene>
<reference evidence="1" key="1">
    <citation type="submission" date="2021-01" db="EMBL/GenBank/DDBJ databases">
        <authorList>
            <person name="Corre E."/>
            <person name="Pelletier E."/>
            <person name="Niang G."/>
            <person name="Scheremetjew M."/>
            <person name="Finn R."/>
            <person name="Kale V."/>
            <person name="Holt S."/>
            <person name="Cochrane G."/>
            <person name="Meng A."/>
            <person name="Brown T."/>
            <person name="Cohen L."/>
        </authorList>
    </citation>
    <scope>NUCLEOTIDE SEQUENCE</scope>
    <source>
        <strain evidence="1">SAG 11-48b</strain>
    </source>
</reference>
<accession>A0A7S2VV47</accession>
<organism evidence="1">
    <name type="scientific">Chlamydomonas chlamydogama</name>
    <dbReference type="NCBI Taxonomy" id="225041"/>
    <lineage>
        <taxon>Eukaryota</taxon>
        <taxon>Viridiplantae</taxon>
        <taxon>Chlorophyta</taxon>
        <taxon>core chlorophytes</taxon>
        <taxon>Chlorophyceae</taxon>
        <taxon>CS clade</taxon>
        <taxon>Chlamydomonadales</taxon>
        <taxon>Chlamydomonadaceae</taxon>
        <taxon>Chlamydomonas</taxon>
    </lineage>
</organism>
<proteinExistence type="predicted"/>
<evidence type="ECO:0000313" key="1">
    <source>
        <dbReference type="EMBL" id="CAD9651326.1"/>
    </source>
</evidence>
<protein>
    <submittedName>
        <fullName evidence="1">Uncharacterized protein</fullName>
    </submittedName>
</protein>
<dbReference type="AlphaFoldDB" id="A0A7S2VV47"/>